<dbReference type="EMBL" id="KB095811">
    <property type="protein sequence ID" value="ESO11948.1"/>
    <property type="molecule type" value="Genomic_DNA"/>
</dbReference>
<evidence type="ECO:0000256" key="3">
    <source>
        <dbReference type="ARBA" id="ARBA00022776"/>
    </source>
</evidence>
<dbReference type="FunFam" id="1.25.10.10:FF:001581">
    <property type="entry name" value="Predicted protein"/>
    <property type="match status" value="1"/>
</dbReference>
<reference evidence="10" key="1">
    <citation type="submission" date="2012-12" db="EMBL/GenBank/DDBJ databases">
        <authorList>
            <person name="Hellsten U."/>
            <person name="Grimwood J."/>
            <person name="Chapman J.A."/>
            <person name="Shapiro H."/>
            <person name="Aerts A."/>
            <person name="Otillar R.P."/>
            <person name="Terry A.Y."/>
            <person name="Boore J.L."/>
            <person name="Simakov O."/>
            <person name="Marletaz F."/>
            <person name="Cho S.-J."/>
            <person name="Edsinger-Gonzales E."/>
            <person name="Havlak P."/>
            <person name="Kuo D.-H."/>
            <person name="Larsson T."/>
            <person name="Lv J."/>
            <person name="Arendt D."/>
            <person name="Savage R."/>
            <person name="Osoegawa K."/>
            <person name="de Jong P."/>
            <person name="Lindberg D.R."/>
            <person name="Seaver E.C."/>
            <person name="Weisblat D.A."/>
            <person name="Putnam N.H."/>
            <person name="Grigoriev I.V."/>
            <person name="Rokhsar D.S."/>
        </authorList>
    </citation>
    <scope>NUCLEOTIDE SEQUENCE</scope>
</reference>
<dbReference type="CDD" id="cd19953">
    <property type="entry name" value="PDS5"/>
    <property type="match status" value="1"/>
</dbReference>
<proteinExistence type="predicted"/>
<keyword evidence="5" id="KW-0131">Cell cycle</keyword>
<dbReference type="GO" id="GO:0005634">
    <property type="term" value="C:nucleus"/>
    <property type="evidence" value="ECO:0000318"/>
    <property type="project" value="GO_Central"/>
</dbReference>
<dbReference type="Gene3D" id="1.25.10.10">
    <property type="entry name" value="Leucine-rich Repeat Variant"/>
    <property type="match status" value="1"/>
</dbReference>
<keyword evidence="4" id="KW-0539">Nucleus</keyword>
<gene>
    <name evidence="9" type="primary">20213384</name>
    <name evidence="8" type="ORF">HELRODRAFT_62692</name>
</gene>
<dbReference type="STRING" id="6412.T1FX36"/>
<evidence type="ECO:0000313" key="10">
    <source>
        <dbReference type="Proteomes" id="UP000015101"/>
    </source>
</evidence>
<dbReference type="GO" id="GO:0000785">
    <property type="term" value="C:chromatin"/>
    <property type="evidence" value="ECO:0000318"/>
    <property type="project" value="GO_Central"/>
</dbReference>
<dbReference type="FunCoup" id="T1FX36">
    <property type="interactions" value="1753"/>
</dbReference>
<organism evidence="9 10">
    <name type="scientific">Helobdella robusta</name>
    <name type="common">Californian leech</name>
    <dbReference type="NCBI Taxonomy" id="6412"/>
    <lineage>
        <taxon>Eukaryota</taxon>
        <taxon>Metazoa</taxon>
        <taxon>Spiralia</taxon>
        <taxon>Lophotrochozoa</taxon>
        <taxon>Annelida</taxon>
        <taxon>Clitellata</taxon>
        <taxon>Hirudinea</taxon>
        <taxon>Rhynchobdellida</taxon>
        <taxon>Glossiphoniidae</taxon>
        <taxon>Helobdella</taxon>
    </lineage>
</organism>
<dbReference type="OMA" id="YPPAYNM"/>
<dbReference type="InterPro" id="IPR011989">
    <property type="entry name" value="ARM-like"/>
</dbReference>
<dbReference type="GO" id="GO:0007064">
    <property type="term" value="P:mitotic sister chromatid cohesion"/>
    <property type="evidence" value="ECO:0000318"/>
    <property type="project" value="GO_Central"/>
</dbReference>
<keyword evidence="6" id="KW-0175">Coiled coil</keyword>
<evidence type="ECO:0000313" key="8">
    <source>
        <dbReference type="EMBL" id="ESO11948.1"/>
    </source>
</evidence>
<evidence type="ECO:0000256" key="2">
    <source>
        <dbReference type="ARBA" id="ARBA00022618"/>
    </source>
</evidence>
<dbReference type="PANTHER" id="PTHR12663:SF0">
    <property type="entry name" value="PRECOCIOUS DISSOCIATION OF SISTERS 5, ISOFORM A"/>
    <property type="match status" value="1"/>
</dbReference>
<dbReference type="KEGG" id="hro:HELRODRAFT_62692"/>
<evidence type="ECO:0008006" key="11">
    <source>
        <dbReference type="Google" id="ProtNLM"/>
    </source>
</evidence>
<accession>T1FX36</accession>
<feature type="region of interest" description="Disordered" evidence="7">
    <location>
        <begin position="626"/>
        <end position="645"/>
    </location>
</feature>
<evidence type="ECO:0000256" key="4">
    <source>
        <dbReference type="ARBA" id="ARBA00023242"/>
    </source>
</evidence>
<dbReference type="Pfam" id="PF20168">
    <property type="entry name" value="PDS5"/>
    <property type="match status" value="1"/>
</dbReference>
<dbReference type="EMBL" id="AMQM01000004">
    <property type="status" value="NOT_ANNOTATED_CDS"/>
    <property type="molecule type" value="Genomic_DNA"/>
</dbReference>
<reference evidence="8 10" key="2">
    <citation type="journal article" date="2013" name="Nature">
        <title>Insights into bilaterian evolution from three spiralian genomes.</title>
        <authorList>
            <person name="Simakov O."/>
            <person name="Marletaz F."/>
            <person name="Cho S.J."/>
            <person name="Edsinger-Gonzales E."/>
            <person name="Havlak P."/>
            <person name="Hellsten U."/>
            <person name="Kuo D.H."/>
            <person name="Larsson T."/>
            <person name="Lv J."/>
            <person name="Arendt D."/>
            <person name="Savage R."/>
            <person name="Osoegawa K."/>
            <person name="de Jong P."/>
            <person name="Grimwood J."/>
            <person name="Chapman J.A."/>
            <person name="Shapiro H."/>
            <person name="Aerts A."/>
            <person name="Otillar R.P."/>
            <person name="Terry A.Y."/>
            <person name="Boore J.L."/>
            <person name="Grigoriev I.V."/>
            <person name="Lindberg D.R."/>
            <person name="Seaver E.C."/>
            <person name="Weisblat D.A."/>
            <person name="Putnam N.H."/>
            <person name="Rokhsar D.S."/>
        </authorList>
    </citation>
    <scope>NUCLEOTIDE SEQUENCE</scope>
</reference>
<dbReference type="InParanoid" id="T1FX36"/>
<protein>
    <recommendedName>
        <fullName evidence="11">Sister chromatid cohesion protein</fullName>
    </recommendedName>
</protein>
<dbReference type="InterPro" id="IPR039776">
    <property type="entry name" value="Pds5"/>
</dbReference>
<evidence type="ECO:0000313" key="9">
    <source>
        <dbReference type="EnsemblMetazoa" id="HelroP62692"/>
    </source>
</evidence>
<dbReference type="SUPFAM" id="SSF48371">
    <property type="entry name" value="ARM repeat"/>
    <property type="match status" value="1"/>
</dbReference>
<keyword evidence="10" id="KW-1185">Reference proteome</keyword>
<comment type="subcellular location">
    <subcellularLocation>
        <location evidence="1">Nucleus</location>
    </subcellularLocation>
</comment>
<reference evidence="9" key="3">
    <citation type="submission" date="2015-06" db="UniProtKB">
        <authorList>
            <consortium name="EnsemblMetazoa"/>
        </authorList>
    </citation>
    <scope>IDENTIFICATION</scope>
</reference>
<dbReference type="GO" id="GO:0140670">
    <property type="term" value="F:cohesin unloader activity"/>
    <property type="evidence" value="ECO:0000318"/>
    <property type="project" value="GO_Central"/>
</dbReference>
<feature type="coiled-coil region" evidence="6">
    <location>
        <begin position="552"/>
        <end position="579"/>
    </location>
</feature>
<dbReference type="EnsemblMetazoa" id="HelroT62692">
    <property type="protein sequence ID" value="HelroP62692"/>
    <property type="gene ID" value="HelroG62692"/>
</dbReference>
<evidence type="ECO:0000256" key="7">
    <source>
        <dbReference type="SAM" id="MobiDB-lite"/>
    </source>
</evidence>
<feature type="compositionally biased region" description="Acidic residues" evidence="7">
    <location>
        <begin position="628"/>
        <end position="638"/>
    </location>
</feature>
<dbReference type="PANTHER" id="PTHR12663">
    <property type="entry name" value="ANDROGEN INDUCED INHIBITOR OF PROLIFERATION AS3 / PDS5-RELATED"/>
    <property type="match status" value="1"/>
</dbReference>
<dbReference type="OrthoDB" id="200660at2759"/>
<keyword evidence="3" id="KW-0498">Mitosis</keyword>
<evidence type="ECO:0000256" key="1">
    <source>
        <dbReference type="ARBA" id="ARBA00004123"/>
    </source>
</evidence>
<dbReference type="GeneID" id="20213384"/>
<dbReference type="GO" id="GO:0051301">
    <property type="term" value="P:cell division"/>
    <property type="evidence" value="ECO:0007669"/>
    <property type="project" value="UniProtKB-KW"/>
</dbReference>
<dbReference type="Proteomes" id="UP000015101">
    <property type="component" value="Unassembled WGS sequence"/>
</dbReference>
<dbReference type="InterPro" id="IPR016024">
    <property type="entry name" value="ARM-type_fold"/>
</dbReference>
<keyword evidence="2" id="KW-0132">Cell division</keyword>
<name>T1FX36_HELRO</name>
<sequence>MSRKVEKHLKLTYPAGCKEITEELSNDELVKRLKLLTRAFQDMSQDDNDEFKQLAIYLASEYFLEHNSKDVKLLVACCIADIFRVFVPDAPYTEPEQLKEIFLFLIDQLKGLKDPESPLFKRYFYLLENLAWVKSFNISLELPDSSEILFRLFKTTLELINDRHNNKVSVLMLDILCPLLSEADAIPQEVLDIFLACIIEPFKTQNRPAFEMARDLIRRTTSVLEPYIELFLSNCLIQSSKSEKSSLSGRVYDLIQELNNISPSLLQNVLPQLELKLKSADDAERMAATKLLTKMFAAPNSDLALQHKQLWNAFLGRFNDIDLNIRRMTVQSCQDIIINHAELVTEEAAGKHLKHRQHDSDENVRMDVVKVIVASAKAELKHVPDDLLECVKERTLDKKFKVRREALVGLGQIYKKCHEVGGDVRRVAWIRNKVLHAYYQLSIDDKILVERILNTSLVPYSMDPPSRMKQLYLLYSNLDEHAIRALQEIFKTQAGLRNIVKNILDLQQKGDSPDVGQAINTKILALSRHLPEPEKACQQLHKFFKSIQESKIRQSLQNLINAQCECKKAEEHVKEIIKKLGNSTPQNLLYATVKQLLERIAPLMIDNLSILALIILIQKVIQSKLDGNDEDDDEEDEEKQGRKERLHQKSGLNLLLLLSQNFAGSFQMNDIYTYLLEFIKYDDDVVVDMTMQILKNVGAGIDQTFPEVHSSLLPVLQKMIKVGTTKQAKHAVRCIDVLCKDKVEIFGQLFQQLQQCMNLESSNLLTSIVAIGHLCQLCPSKFVEPTDNIISMFIMKEVLMQDRTVGRKKTEDWCEEKHISEETLIKLESVKMIGRWLLGLKDQNNCKVSPIMRMLYTMILCEGDLMERGHINKPEMSRLRLHAGCCMLKVAQEPAYADAIKLEQFETMALLINDPCVEVRQIFVSKLHRGLMNLRLPIQYMGIMCLGALDPIKERRSLIKQMLAANINRRRDYIRQNPSCATSCTVYSILPDYVLPYSLHLLAHDPDLVAYDNVPALRSIKDCLLFLLEPLLTKNDTVSFEFYSKILANIKNTVDAQCPDSEEANKKLYATCDLAMNLLLTKMSCFSIKNFPAEPVLPTKLFKPLPSVSRCLLLMLLWEI</sequence>
<dbReference type="HOGENOM" id="CLU_004041_0_0_1"/>
<dbReference type="RefSeq" id="XP_009008668.1">
    <property type="nucleotide sequence ID" value="XM_009010420.1"/>
</dbReference>
<dbReference type="eggNOG" id="KOG1525">
    <property type="taxonomic scope" value="Eukaryota"/>
</dbReference>
<dbReference type="CTD" id="20213384"/>
<evidence type="ECO:0000256" key="5">
    <source>
        <dbReference type="ARBA" id="ARBA00023306"/>
    </source>
</evidence>
<evidence type="ECO:0000256" key="6">
    <source>
        <dbReference type="SAM" id="Coils"/>
    </source>
</evidence>
<dbReference type="AlphaFoldDB" id="T1FX36"/>